<keyword evidence="7" id="KW-1185">Reference proteome</keyword>
<protein>
    <submittedName>
        <fullName evidence="1">Uncharacterized protein</fullName>
    </submittedName>
</protein>
<dbReference type="EMBL" id="CAJOBR010002361">
    <property type="protein sequence ID" value="CAF4676454.1"/>
    <property type="molecule type" value="Genomic_DNA"/>
</dbReference>
<evidence type="ECO:0000313" key="2">
    <source>
        <dbReference type="EMBL" id="CAF3736055.1"/>
    </source>
</evidence>
<evidence type="ECO:0000313" key="3">
    <source>
        <dbReference type="EMBL" id="CAF4241535.1"/>
    </source>
</evidence>
<evidence type="ECO:0000313" key="1">
    <source>
        <dbReference type="EMBL" id="CAF3419213.1"/>
    </source>
</evidence>
<dbReference type="EMBL" id="CAJNYT010005385">
    <property type="protein sequence ID" value="CAF3736055.1"/>
    <property type="molecule type" value="Genomic_DNA"/>
</dbReference>
<dbReference type="Proteomes" id="UP000663872">
    <property type="component" value="Unassembled WGS sequence"/>
</dbReference>
<proteinExistence type="predicted"/>
<dbReference type="EMBL" id="CAJOBQ010004031">
    <property type="protein sequence ID" value="CAF4625198.1"/>
    <property type="molecule type" value="Genomic_DNA"/>
</dbReference>
<evidence type="ECO:0000313" key="5">
    <source>
        <dbReference type="EMBL" id="CAF4676454.1"/>
    </source>
</evidence>
<dbReference type="Proteomes" id="UP000663862">
    <property type="component" value="Unassembled WGS sequence"/>
</dbReference>
<gene>
    <name evidence="2" type="ORF">GRG538_LOCUS30548</name>
    <name evidence="5" type="ORF">QYT958_LOCUS16364</name>
    <name evidence="1" type="ORF">TIS948_LOCUS29315</name>
    <name evidence="4" type="ORF">TSG867_LOCUS29271</name>
    <name evidence="3" type="ORF">UJA718_LOCUS8970</name>
</gene>
<evidence type="ECO:0000313" key="4">
    <source>
        <dbReference type="EMBL" id="CAF4625198.1"/>
    </source>
</evidence>
<reference evidence="1" key="1">
    <citation type="submission" date="2021-02" db="EMBL/GenBank/DDBJ databases">
        <authorList>
            <person name="Nowell W R."/>
        </authorList>
    </citation>
    <scope>NUCLEOTIDE SEQUENCE</scope>
</reference>
<evidence type="ECO:0000313" key="6">
    <source>
        <dbReference type="Proteomes" id="UP000663825"/>
    </source>
</evidence>
<name>A0A818BHS0_9BILA</name>
<dbReference type="Proteomes" id="UP000663825">
    <property type="component" value="Unassembled WGS sequence"/>
</dbReference>
<evidence type="ECO:0000313" key="7">
    <source>
        <dbReference type="Proteomes" id="UP000663873"/>
    </source>
</evidence>
<dbReference type="EMBL" id="CAJNXB010005324">
    <property type="protein sequence ID" value="CAF3419213.1"/>
    <property type="molecule type" value="Genomic_DNA"/>
</dbReference>
<dbReference type="EMBL" id="CAJOBP010000977">
    <property type="protein sequence ID" value="CAF4241535.1"/>
    <property type="molecule type" value="Genomic_DNA"/>
</dbReference>
<dbReference type="Proteomes" id="UP000663873">
    <property type="component" value="Unassembled WGS sequence"/>
</dbReference>
<organism evidence="1 6">
    <name type="scientific">Rotaria socialis</name>
    <dbReference type="NCBI Taxonomy" id="392032"/>
    <lineage>
        <taxon>Eukaryota</taxon>
        <taxon>Metazoa</taxon>
        <taxon>Spiralia</taxon>
        <taxon>Gnathifera</taxon>
        <taxon>Rotifera</taxon>
        <taxon>Eurotatoria</taxon>
        <taxon>Bdelloidea</taxon>
        <taxon>Philodinida</taxon>
        <taxon>Philodinidae</taxon>
        <taxon>Rotaria</taxon>
    </lineage>
</organism>
<comment type="caution">
    <text evidence="1">The sequence shown here is derived from an EMBL/GenBank/DDBJ whole genome shotgun (WGS) entry which is preliminary data.</text>
</comment>
<dbReference type="AlphaFoldDB" id="A0A818BHS0"/>
<accession>A0A818BHS0</accession>
<sequence>MLHPVSINNDICISRLNLTELQKISTTSILIHKNCDDKVNFDYRPILNNNSTNNNHNDINYNNNKATGDVKLKRSIKTFKKNLIEHIPIETNTSINHNLNESVDKSVGVKTCIKTKSESTDDNKLNTVSSTEHECMKI</sequence>
<dbReference type="Proteomes" id="UP000663848">
    <property type="component" value="Unassembled WGS sequence"/>
</dbReference>